<accession>A0A9Q0XFL5</accession>
<name>A0A9Q0XFL5_9SAUR</name>
<dbReference type="GO" id="GO:0002250">
    <property type="term" value="P:adaptive immune response"/>
    <property type="evidence" value="ECO:0007669"/>
    <property type="project" value="UniProtKB-KW"/>
</dbReference>
<dbReference type="Pfam" id="PF07686">
    <property type="entry name" value="V-set"/>
    <property type="match status" value="2"/>
</dbReference>
<dbReference type="InterPro" id="IPR003599">
    <property type="entry name" value="Ig_sub"/>
</dbReference>
<dbReference type="InterPro" id="IPR050199">
    <property type="entry name" value="IgHV"/>
</dbReference>
<comment type="caution">
    <text evidence="5">The sequence shown here is derived from an EMBL/GenBank/DDBJ whole genome shotgun (WGS) entry which is preliminary data.</text>
</comment>
<dbReference type="SMART" id="SM00408">
    <property type="entry name" value="IGc2"/>
    <property type="match status" value="2"/>
</dbReference>
<dbReference type="InterPro" id="IPR003598">
    <property type="entry name" value="Ig_sub2"/>
</dbReference>
<dbReference type="InterPro" id="IPR036179">
    <property type="entry name" value="Ig-like_dom_sf"/>
</dbReference>
<dbReference type="PANTHER" id="PTHR23266">
    <property type="entry name" value="IMMUNOGLOBULIN HEAVY CHAIN"/>
    <property type="match status" value="1"/>
</dbReference>
<keyword evidence="6" id="KW-1185">Reference proteome</keyword>
<dbReference type="SUPFAM" id="SSF48726">
    <property type="entry name" value="Immunoglobulin"/>
    <property type="match status" value="2"/>
</dbReference>
<keyword evidence="3" id="KW-1280">Immunoglobulin</keyword>
<dbReference type="PROSITE" id="PS50835">
    <property type="entry name" value="IG_LIKE"/>
    <property type="match status" value="2"/>
</dbReference>
<reference evidence="5" key="1">
    <citation type="journal article" date="2023" name="DNA Res.">
        <title>Chromosome-level genome assembly of Phrynocephalus forsythii using third-generation DNA sequencing and Hi-C analysis.</title>
        <authorList>
            <person name="Qi Y."/>
            <person name="Zhao W."/>
            <person name="Zhao Y."/>
            <person name="Niu C."/>
            <person name="Cao S."/>
            <person name="Zhang Y."/>
        </authorList>
    </citation>
    <scope>NUCLEOTIDE SEQUENCE</scope>
    <source>
        <tissue evidence="5">Muscle</tissue>
    </source>
</reference>
<dbReference type="InterPro" id="IPR013106">
    <property type="entry name" value="Ig_V-set"/>
</dbReference>
<keyword evidence="1" id="KW-0391">Immunity</keyword>
<evidence type="ECO:0000313" key="5">
    <source>
        <dbReference type="EMBL" id="KAJ7313104.1"/>
    </source>
</evidence>
<dbReference type="InterPro" id="IPR013783">
    <property type="entry name" value="Ig-like_fold"/>
</dbReference>
<evidence type="ECO:0000256" key="3">
    <source>
        <dbReference type="ARBA" id="ARBA00043265"/>
    </source>
</evidence>
<evidence type="ECO:0000313" key="6">
    <source>
        <dbReference type="Proteomes" id="UP001142489"/>
    </source>
</evidence>
<evidence type="ECO:0000256" key="2">
    <source>
        <dbReference type="ARBA" id="ARBA00023130"/>
    </source>
</evidence>
<protein>
    <recommendedName>
        <fullName evidence="4">Ig-like domain-containing protein</fullName>
    </recommendedName>
</protein>
<dbReference type="EMBL" id="JAPFRF010000012">
    <property type="protein sequence ID" value="KAJ7313104.1"/>
    <property type="molecule type" value="Genomic_DNA"/>
</dbReference>
<evidence type="ECO:0000256" key="1">
    <source>
        <dbReference type="ARBA" id="ARBA00022859"/>
    </source>
</evidence>
<dbReference type="SMART" id="SM00406">
    <property type="entry name" value="IGv"/>
    <property type="match status" value="2"/>
</dbReference>
<dbReference type="AlphaFoldDB" id="A0A9Q0XFL5"/>
<dbReference type="GO" id="GO:0019814">
    <property type="term" value="C:immunoglobulin complex"/>
    <property type="evidence" value="ECO:0007669"/>
    <property type="project" value="UniProtKB-KW"/>
</dbReference>
<keyword evidence="2" id="KW-1064">Adaptive immunity</keyword>
<feature type="domain" description="Ig-like" evidence="4">
    <location>
        <begin position="3"/>
        <end position="116"/>
    </location>
</feature>
<evidence type="ECO:0000259" key="4">
    <source>
        <dbReference type="PROSITE" id="PS50835"/>
    </source>
</evidence>
<gene>
    <name evidence="5" type="ORF">JRQ81_004374</name>
</gene>
<organism evidence="5 6">
    <name type="scientific">Phrynocephalus forsythii</name>
    <dbReference type="NCBI Taxonomy" id="171643"/>
    <lineage>
        <taxon>Eukaryota</taxon>
        <taxon>Metazoa</taxon>
        <taxon>Chordata</taxon>
        <taxon>Craniata</taxon>
        <taxon>Vertebrata</taxon>
        <taxon>Euteleostomi</taxon>
        <taxon>Lepidosauria</taxon>
        <taxon>Squamata</taxon>
        <taxon>Bifurcata</taxon>
        <taxon>Unidentata</taxon>
        <taxon>Episquamata</taxon>
        <taxon>Toxicofera</taxon>
        <taxon>Iguania</taxon>
        <taxon>Acrodonta</taxon>
        <taxon>Agamidae</taxon>
        <taxon>Agaminae</taxon>
        <taxon>Phrynocephalus</taxon>
    </lineage>
</organism>
<dbReference type="OrthoDB" id="9905174at2759"/>
<dbReference type="SMART" id="SM00409">
    <property type="entry name" value="IG"/>
    <property type="match status" value="2"/>
</dbReference>
<dbReference type="Gene3D" id="2.60.40.10">
    <property type="entry name" value="Immunoglobulins"/>
    <property type="match status" value="2"/>
</dbReference>
<feature type="domain" description="Ig-like" evidence="4">
    <location>
        <begin position="128"/>
        <end position="221"/>
    </location>
</feature>
<sequence length="221" mass="24599">MLPFLKPGSLGEISLIQRQDKTNALPGRSITLNCEVSGYNIDDHHMHWLRKATEKRLVYVAGFRTGYPELVADGLKDRVRPSTSGSTAQLRIDDLKAEDTAIYYCAREHAAASQITLIQPDSEMKLPGQTLTLSCKMSSSSSFPHYWIEWTQKIGDQGVLWVGEISPDGAGTNIRRTLRGRFSISRDNSANTVSLEIRKLESGDAGIYYCSAHSEIDLYTN</sequence>
<dbReference type="InterPro" id="IPR007110">
    <property type="entry name" value="Ig-like_dom"/>
</dbReference>
<dbReference type="Proteomes" id="UP001142489">
    <property type="component" value="Unassembled WGS sequence"/>
</dbReference>
<proteinExistence type="predicted"/>
<dbReference type="GO" id="GO:0005576">
    <property type="term" value="C:extracellular region"/>
    <property type="evidence" value="ECO:0007669"/>
    <property type="project" value="UniProtKB-ARBA"/>
</dbReference>